<sequence length="715" mass="82594">MTIQDPFHTLHENTPAIIASYIHKGTTNTFDSLSTSSSPHITIDRRIIDHQDNNNRFDLELKLTAHEGPIELEQLEFVFHMDIENTVMMADGFQCWTHSRELDKHGSISSISRTVAWWTQFDLQGDYNFYQYSGQVGVIHSNSYTYFRNANTTVFVGSLSESSGYTYFKADIPHNRFTIYKDIQGKRLAAGESLELRYLVTQHTDLNVMWQQYAQYYYGSSNALQQQQQQQRHLTGWSSWYNYYERVTEEDVVRVLEAFKSYDYKIDVLQIDDGYQRAIGDWLDVDTQKFPRGMHYLAREISEAGYIPGLWLAPYAVGFKSRLAKEHPDWLLRDGKGNVVVAGPNWGGFYALDIYNPEARAYLQQVFDQVLHDWGYRLLKLDFIFAAAMIPRLGKTRGEIVWDAVTLLNELTQGRALLLGSGVPLAATWGRLDYCRISSDASPFWDHTVLRLAHVRERVATHNALMSTLHRWPMKHVFGTDPDVFFLRSNDNKLTPDERFTTCTVNMIIGQLTLMSDDITKYNAIEHQLYASTFPKVHATIQQMIPIGPDVFRLDYTCNKRRYISLVNLSPVLFKTKLPLDETVAYYFFEQKNPLVDQQGLDDKVAWYKPEHGDEILLRPHETRSFMYITDHFAGSTGHFVPGWDIETWDDQQQDQIIRITLRKNIKTSAFNIWFTVDDGVAPTVFVDDTETEVTVMPLDKSGIHLAKCSIQQDI</sequence>
<reference evidence="5" key="1">
    <citation type="journal article" date="2014" name="Genome Announc.">
        <title>De novo whole-genome sequence and genome annotation of Lichtheimia ramosa.</title>
        <authorList>
            <person name="Linde J."/>
            <person name="Schwartze V."/>
            <person name="Binder U."/>
            <person name="Lass-Florl C."/>
            <person name="Voigt K."/>
            <person name="Horn F."/>
        </authorList>
    </citation>
    <scope>NUCLEOTIDE SEQUENCE</scope>
    <source>
        <strain evidence="5">JMRC FSU:6197</strain>
    </source>
</reference>
<dbReference type="InterPro" id="IPR013785">
    <property type="entry name" value="Aldolase_TIM"/>
</dbReference>
<evidence type="ECO:0000256" key="4">
    <source>
        <dbReference type="ARBA" id="ARBA00023295"/>
    </source>
</evidence>
<protein>
    <recommendedName>
        <fullName evidence="2">alpha-galactosidase</fullName>
        <ecNumber evidence="2">3.2.1.22</ecNumber>
    </recommendedName>
</protein>
<dbReference type="EMBL" id="LK023335">
    <property type="protein sequence ID" value="CDS10076.1"/>
    <property type="molecule type" value="Genomic_DNA"/>
</dbReference>
<dbReference type="OrthoDB" id="5795902at2759"/>
<dbReference type="PANTHER" id="PTHR43053">
    <property type="entry name" value="GLYCOSIDASE FAMILY 31"/>
    <property type="match status" value="1"/>
</dbReference>
<comment type="catalytic activity">
    <reaction evidence="1">
        <text>Hydrolysis of terminal, non-reducing alpha-D-galactose residues in alpha-D-galactosides, including galactose oligosaccharides, galactomannans and galactolipids.</text>
        <dbReference type="EC" id="3.2.1.22"/>
    </reaction>
</comment>
<name>A0A077WR53_9FUNG</name>
<dbReference type="CDD" id="cd14791">
    <property type="entry name" value="GH36"/>
    <property type="match status" value="1"/>
</dbReference>
<dbReference type="InterPro" id="IPR017853">
    <property type="entry name" value="GH"/>
</dbReference>
<organism evidence="5">
    <name type="scientific">Lichtheimia ramosa</name>
    <dbReference type="NCBI Taxonomy" id="688394"/>
    <lineage>
        <taxon>Eukaryota</taxon>
        <taxon>Fungi</taxon>
        <taxon>Fungi incertae sedis</taxon>
        <taxon>Mucoromycota</taxon>
        <taxon>Mucoromycotina</taxon>
        <taxon>Mucoromycetes</taxon>
        <taxon>Mucorales</taxon>
        <taxon>Lichtheimiaceae</taxon>
        <taxon>Lichtheimia</taxon>
    </lineage>
</organism>
<dbReference type="PANTHER" id="PTHR43053:SF3">
    <property type="entry name" value="ALPHA-GALACTOSIDASE C-RELATED"/>
    <property type="match status" value="1"/>
</dbReference>
<proteinExistence type="predicted"/>
<keyword evidence="3" id="KW-0378">Hydrolase</keyword>
<evidence type="ECO:0000256" key="2">
    <source>
        <dbReference type="ARBA" id="ARBA00012755"/>
    </source>
</evidence>
<dbReference type="InterPro" id="IPR050985">
    <property type="entry name" value="Alpha-glycosidase_related"/>
</dbReference>
<accession>A0A077WR53</accession>
<evidence type="ECO:0000256" key="1">
    <source>
        <dbReference type="ARBA" id="ARBA00001255"/>
    </source>
</evidence>
<dbReference type="AlphaFoldDB" id="A0A077WR53"/>
<dbReference type="Pfam" id="PF02065">
    <property type="entry name" value="Melibiase"/>
    <property type="match status" value="1"/>
</dbReference>
<dbReference type="Gene3D" id="3.20.20.70">
    <property type="entry name" value="Aldolase class I"/>
    <property type="match status" value="1"/>
</dbReference>
<dbReference type="EC" id="3.2.1.22" evidence="2"/>
<dbReference type="GO" id="GO:0004557">
    <property type="term" value="F:alpha-galactosidase activity"/>
    <property type="evidence" value="ECO:0007669"/>
    <property type="project" value="UniProtKB-EC"/>
</dbReference>
<evidence type="ECO:0000256" key="3">
    <source>
        <dbReference type="ARBA" id="ARBA00022801"/>
    </source>
</evidence>
<keyword evidence="4" id="KW-0326">Glycosidase</keyword>
<evidence type="ECO:0000313" key="5">
    <source>
        <dbReference type="EMBL" id="CDS10076.1"/>
    </source>
</evidence>
<dbReference type="GO" id="GO:0016052">
    <property type="term" value="P:carbohydrate catabolic process"/>
    <property type="evidence" value="ECO:0007669"/>
    <property type="project" value="InterPro"/>
</dbReference>
<gene>
    <name evidence="5" type="ORF">LRAMOSA02753</name>
</gene>
<dbReference type="InterPro" id="IPR002252">
    <property type="entry name" value="Glyco_hydro_36"/>
</dbReference>
<dbReference type="SUPFAM" id="SSF51445">
    <property type="entry name" value="(Trans)glycosidases"/>
    <property type="match status" value="1"/>
</dbReference>